<evidence type="ECO:0008006" key="3">
    <source>
        <dbReference type="Google" id="ProtNLM"/>
    </source>
</evidence>
<sequence length="109" mass="12287">MDDTGAFAALSFRYPDVYLGRTLEIAGDELTPLQISEALGKITGPTIPYVEIPMETFRHHNKILASVFQWISDGGHKVDILDVRKSYPPLMDFDAWINKQGKAKFEALF</sequence>
<dbReference type="Gene3D" id="3.90.25.10">
    <property type="entry name" value="UDP-galactose 4-epimerase, domain 1"/>
    <property type="match status" value="1"/>
</dbReference>
<dbReference type="Gene3D" id="3.40.50.720">
    <property type="entry name" value="NAD(P)-binding Rossmann-like Domain"/>
    <property type="match status" value="1"/>
</dbReference>
<evidence type="ECO:0000313" key="1">
    <source>
        <dbReference type="EMBL" id="MEK8127092.1"/>
    </source>
</evidence>
<organism evidence="1 2">
    <name type="scientific">Paenibacillus filicis</name>
    <dbReference type="NCBI Taxonomy" id="669464"/>
    <lineage>
        <taxon>Bacteria</taxon>
        <taxon>Bacillati</taxon>
        <taxon>Bacillota</taxon>
        <taxon>Bacilli</taxon>
        <taxon>Bacillales</taxon>
        <taxon>Paenibacillaceae</taxon>
        <taxon>Paenibacillus</taxon>
    </lineage>
</organism>
<keyword evidence="2" id="KW-1185">Reference proteome</keyword>
<comment type="caution">
    <text evidence="1">The sequence shown here is derived from an EMBL/GenBank/DDBJ whole genome shotgun (WGS) entry which is preliminary data.</text>
</comment>
<accession>A0ABU9DG23</accession>
<dbReference type="InterPro" id="IPR036291">
    <property type="entry name" value="NAD(P)-bd_dom_sf"/>
</dbReference>
<gene>
    <name evidence="1" type="ORF">WMW72_04120</name>
</gene>
<reference evidence="1 2" key="1">
    <citation type="submission" date="2024-04" db="EMBL/GenBank/DDBJ databases">
        <title>draft genome sequnece of Paenibacillus filicis.</title>
        <authorList>
            <person name="Kim D.-U."/>
        </authorList>
    </citation>
    <scope>NUCLEOTIDE SEQUENCE [LARGE SCALE GENOMIC DNA]</scope>
    <source>
        <strain evidence="1 2">KACC14197</strain>
    </source>
</reference>
<dbReference type="EMBL" id="JBBPCC010000002">
    <property type="protein sequence ID" value="MEK8127092.1"/>
    <property type="molecule type" value="Genomic_DNA"/>
</dbReference>
<dbReference type="SUPFAM" id="SSF51735">
    <property type="entry name" value="NAD(P)-binding Rossmann-fold domains"/>
    <property type="match status" value="1"/>
</dbReference>
<proteinExistence type="predicted"/>
<dbReference type="Proteomes" id="UP001469365">
    <property type="component" value="Unassembled WGS sequence"/>
</dbReference>
<evidence type="ECO:0000313" key="2">
    <source>
        <dbReference type="Proteomes" id="UP001469365"/>
    </source>
</evidence>
<protein>
    <recommendedName>
        <fullName evidence="3">NmrA-like domain-containing protein</fullName>
    </recommendedName>
</protein>
<name>A0ABU9DG23_9BACL</name>